<keyword evidence="2 4" id="KW-0560">Oxidoreductase</keyword>
<keyword evidence="5" id="KW-1185">Reference proteome</keyword>
<dbReference type="Pfam" id="PF00107">
    <property type="entry name" value="ADH_zinc_N"/>
    <property type="match status" value="1"/>
</dbReference>
<dbReference type="GO" id="GO:0035925">
    <property type="term" value="F:mRNA 3'-UTR AU-rich region binding"/>
    <property type="evidence" value="ECO:0007669"/>
    <property type="project" value="TreeGrafter"/>
</dbReference>
<dbReference type="AlphaFoldDB" id="A0A2C9D0V3"/>
<feature type="domain" description="Enoyl reductase (ER)" evidence="3">
    <location>
        <begin position="11"/>
        <end position="320"/>
    </location>
</feature>
<dbReference type="InterPro" id="IPR047618">
    <property type="entry name" value="QOR-like"/>
</dbReference>
<sequence>MDKAIRLSEPGGVDRLTLIDWPAQEPGPGEVRLRHEAVGVNFIDVYHRTGLYPLPEPRIPGVEGAGIIEAVGEGVEGLTVGVRVAYAGAPGAYAATRLLPAWRAIPLTEGIPAPEAAVLLLRGLTVHMLLTRTCQVREGTALLVLAAAGGLGSLLTRWAKHLGATVIGTVGSKEKAEVARAHGADHVIVGRDADIAAEVMRLTDGVGVDFAVDGIGGDQLLKTFACVRRFGTVASIGQTAGPIPPVPVEAIGPLRSLVFARPSVMAYSTERDVYPGAAREVIEMARRGIGPAVGQSYPLEDAGKAQADLEAGRTVGSPILIP</sequence>
<dbReference type="OrthoDB" id="9805883at2"/>
<name>A0A2C9D0V3_9HYPH</name>
<dbReference type="EC" id="1.6.5.5" evidence="4"/>
<dbReference type="InterPro" id="IPR013149">
    <property type="entry name" value="ADH-like_C"/>
</dbReference>
<evidence type="ECO:0000256" key="2">
    <source>
        <dbReference type="ARBA" id="ARBA00023002"/>
    </source>
</evidence>
<accession>A0A2C9D0V3</accession>
<dbReference type="GO" id="GO:0070402">
    <property type="term" value="F:NADPH binding"/>
    <property type="evidence" value="ECO:0007669"/>
    <property type="project" value="TreeGrafter"/>
</dbReference>
<dbReference type="PANTHER" id="PTHR48106">
    <property type="entry name" value="QUINONE OXIDOREDUCTASE PIG3-RELATED"/>
    <property type="match status" value="1"/>
</dbReference>
<dbReference type="EMBL" id="LT960614">
    <property type="protein sequence ID" value="SON53798.1"/>
    <property type="molecule type" value="Genomic_DNA"/>
</dbReference>
<dbReference type="RefSeq" id="WP_099558639.1">
    <property type="nucleotide sequence ID" value="NZ_LT960614.1"/>
</dbReference>
<dbReference type="InterPro" id="IPR036291">
    <property type="entry name" value="NAD(P)-bd_dom_sf"/>
</dbReference>
<dbReference type="SMART" id="SM00829">
    <property type="entry name" value="PKS_ER"/>
    <property type="match status" value="1"/>
</dbReference>
<dbReference type="SUPFAM" id="SSF51735">
    <property type="entry name" value="NAD(P)-binding Rossmann-fold domains"/>
    <property type="match status" value="1"/>
</dbReference>
<dbReference type="KEGG" id="hdi:HDIA_0257"/>
<dbReference type="InterPro" id="IPR020843">
    <property type="entry name" value="ER"/>
</dbReference>
<dbReference type="Proteomes" id="UP000223606">
    <property type="component" value="Chromosome 1"/>
</dbReference>
<dbReference type="PANTHER" id="PTHR48106:SF13">
    <property type="entry name" value="QUINONE OXIDOREDUCTASE-RELATED"/>
    <property type="match status" value="1"/>
</dbReference>
<dbReference type="Gene3D" id="3.40.50.720">
    <property type="entry name" value="NAD(P)-binding Rossmann-like Domain"/>
    <property type="match status" value="1"/>
</dbReference>
<evidence type="ECO:0000259" key="3">
    <source>
        <dbReference type="SMART" id="SM00829"/>
    </source>
</evidence>
<dbReference type="GO" id="GO:0005829">
    <property type="term" value="C:cytosol"/>
    <property type="evidence" value="ECO:0007669"/>
    <property type="project" value="TreeGrafter"/>
</dbReference>
<protein>
    <submittedName>
        <fullName evidence="4">Quinone oxidoreductase 1</fullName>
        <ecNumber evidence="4">1.6.5.5</ecNumber>
    </submittedName>
</protein>
<evidence type="ECO:0000256" key="1">
    <source>
        <dbReference type="ARBA" id="ARBA00022857"/>
    </source>
</evidence>
<keyword evidence="1" id="KW-0521">NADP</keyword>
<dbReference type="InterPro" id="IPR013154">
    <property type="entry name" value="ADH-like_N"/>
</dbReference>
<reference evidence="5" key="1">
    <citation type="submission" date="2017-09" db="EMBL/GenBank/DDBJ databases">
        <title>Genome sequence of Nannocystis excedens DSM 71.</title>
        <authorList>
            <person name="Blom J."/>
        </authorList>
    </citation>
    <scope>NUCLEOTIDE SEQUENCE [LARGE SCALE GENOMIC DNA]</scope>
    <source>
        <strain evidence="5">type strain: E19</strain>
    </source>
</reference>
<evidence type="ECO:0000313" key="4">
    <source>
        <dbReference type="EMBL" id="SON53798.1"/>
    </source>
</evidence>
<dbReference type="Pfam" id="PF08240">
    <property type="entry name" value="ADH_N"/>
    <property type="match status" value="1"/>
</dbReference>
<dbReference type="SUPFAM" id="SSF50129">
    <property type="entry name" value="GroES-like"/>
    <property type="match status" value="1"/>
</dbReference>
<dbReference type="Gene3D" id="3.90.180.10">
    <property type="entry name" value="Medium-chain alcohol dehydrogenases, catalytic domain"/>
    <property type="match status" value="1"/>
</dbReference>
<dbReference type="InterPro" id="IPR011032">
    <property type="entry name" value="GroES-like_sf"/>
</dbReference>
<gene>
    <name evidence="4" type="primary">qorA_1</name>
    <name evidence="4" type="ORF">HDIA_0257</name>
</gene>
<dbReference type="CDD" id="cd05286">
    <property type="entry name" value="QOR2"/>
    <property type="match status" value="1"/>
</dbReference>
<proteinExistence type="predicted"/>
<evidence type="ECO:0000313" key="5">
    <source>
        <dbReference type="Proteomes" id="UP000223606"/>
    </source>
</evidence>
<dbReference type="GO" id="GO:0003960">
    <property type="term" value="F:quinone reductase (NADPH) activity"/>
    <property type="evidence" value="ECO:0007669"/>
    <property type="project" value="UniProtKB-EC"/>
</dbReference>
<organism evidence="4 5">
    <name type="scientific">Hartmannibacter diazotrophicus</name>
    <dbReference type="NCBI Taxonomy" id="1482074"/>
    <lineage>
        <taxon>Bacteria</taxon>
        <taxon>Pseudomonadati</taxon>
        <taxon>Pseudomonadota</taxon>
        <taxon>Alphaproteobacteria</taxon>
        <taxon>Hyphomicrobiales</taxon>
        <taxon>Pleomorphomonadaceae</taxon>
        <taxon>Hartmannibacter</taxon>
    </lineage>
</organism>